<protein>
    <submittedName>
        <fullName evidence="2">Uncharacterized protein</fullName>
    </submittedName>
</protein>
<evidence type="ECO:0000256" key="1">
    <source>
        <dbReference type="SAM" id="MobiDB-lite"/>
    </source>
</evidence>
<reference evidence="3" key="1">
    <citation type="submission" date="2017-09" db="EMBL/GenBank/DDBJ databases">
        <title>Depth-based differentiation of microbial function through sediment-hosted aquifers and enrichment of novel symbionts in the deep terrestrial subsurface.</title>
        <authorList>
            <person name="Probst A.J."/>
            <person name="Ladd B."/>
            <person name="Jarett J.K."/>
            <person name="Geller-Mcgrath D.E."/>
            <person name="Sieber C.M.K."/>
            <person name="Emerson J.B."/>
            <person name="Anantharaman K."/>
            <person name="Thomas B.C."/>
            <person name="Malmstrom R."/>
            <person name="Stieglmeier M."/>
            <person name="Klingl A."/>
            <person name="Woyke T."/>
            <person name="Ryan C.M."/>
            <person name="Banfield J.F."/>
        </authorList>
    </citation>
    <scope>NUCLEOTIDE SEQUENCE [LARGE SCALE GENOMIC DNA]</scope>
</reference>
<feature type="compositionally biased region" description="Basic and acidic residues" evidence="1">
    <location>
        <begin position="13"/>
        <end position="56"/>
    </location>
</feature>
<feature type="region of interest" description="Disordered" evidence="1">
    <location>
        <begin position="1"/>
        <end position="56"/>
    </location>
</feature>
<sequence length="1226" mass="139053">MGEKFGSPINKQEALKQELEDHGIDSPNEWREALGVESHEPIDDKSAQIEKETPKVEAIKTGEIDDQKWQKRLDDAFQQSDFELIKTLQKVRPESAPSADLIQVKMRELITTRPSNWAEDFGKIKSVSETEPDQGLVAEEFGKLLEQFGQEKGILDQLKSFKRATGYTPSAEQIQTKYRNIFAGKKSYSFETEDLIKDIKGLTGIQPDDALFQEAVDKGDVLQAKKIAPLFGVEVTSEMIQQSYEAQFAKNGYLDTYRITEIGEKPNMALVEKVYQRILEKRGDRWMDSLKSLEQATGIKPVFTEEQMRPVFEEFLQRGWYGQKGYVGIGNLVEMTGLKPPVDLVEKTALKIVDGGHGYIDQGKAIKEGLQRLQESVGVVFEVPESEIQDRYQKAVTDKKAHVISNLYGALGIRPQIDKEEARQFMVGLMDDTYHNPISDLEKVFGVKFKATKEEIEAKQDENLEKLRFDGLAKIKELTGKDCDPKKLEATLIQWLEKEATIPSGKRNSYDNDWEKKIKERLEQFGVAVPQEIVIGIYTSLIQNETVHSSNLVKVHQLTGVPLPPDLAQQAYRKFLSPDYAYSIKTGQGSSTGFGSLSGAFEELFKITGIKPEIPADQLQAFYREAVVEDSWGGRGGIYSIEKIAGITGVKPEFDPDDINRLYKQWIVAGRENQIGNVKKITGVELQLDEETTAYISQKIEVGIETARSGNYEKDRYGEKEFDSSGLERDLEKVSSLATATGIKPNIERLQSAYSEIIASDPYWTKKIEKIIKATGVMPIVSPDLVQSKGQQLLEAGRLQFFEKLLQYGQFEYNPDLVRKVYRDLLQKADEWEKKMRDEGGLSGDDAYSYEYYADNFADRLAELKKMSGVEIDPDVLAGALSRNIRPKSRSYNSIKDGIELFREKFGTEVTSPIANGVYQALFERGDFENIEKFKKETGLVPEVLLESIKQKCDALLQKRDFKTLGSIKALLGIETLPLTPEMVQAEYTKLVENPKFATYSDKDIETFYALYELSQVRPELSSEKMAMAYRRVMFASYDGSYEKFERVVGVPPTESDLQNRIYNWLVEDYMRKDSVTKFMEKYKVTVSPEIANKAAMRRLEKTGMEKFVETIKTIKLIEEISGSPVHLEASAVENATQKILETHKPTEYSCTELDDLFFWFEESTGKKPSQGLVDLAYTRTLGQNISYEKTPDGEYLKAWDWLKQKYGLPSSKAVQAIYLAQLSSK</sequence>
<dbReference type="EMBL" id="PFAT01000029">
    <property type="protein sequence ID" value="PIR92325.1"/>
    <property type="molecule type" value="Genomic_DNA"/>
</dbReference>
<organism evidence="2 3">
    <name type="scientific">Candidatus Falkowbacteria bacterium CG10_big_fil_rev_8_21_14_0_10_44_15</name>
    <dbReference type="NCBI Taxonomy" id="1974569"/>
    <lineage>
        <taxon>Bacteria</taxon>
        <taxon>Candidatus Falkowiibacteriota</taxon>
    </lineage>
</organism>
<evidence type="ECO:0000313" key="2">
    <source>
        <dbReference type="EMBL" id="PIR92325.1"/>
    </source>
</evidence>
<gene>
    <name evidence="2" type="ORF">COU01_02290</name>
</gene>
<accession>A0A2H0UZU1</accession>
<name>A0A2H0UZU1_9BACT</name>
<proteinExistence type="predicted"/>
<dbReference type="Proteomes" id="UP000228510">
    <property type="component" value="Unassembled WGS sequence"/>
</dbReference>
<comment type="caution">
    <text evidence="2">The sequence shown here is derived from an EMBL/GenBank/DDBJ whole genome shotgun (WGS) entry which is preliminary data.</text>
</comment>
<dbReference type="AlphaFoldDB" id="A0A2H0UZU1"/>
<evidence type="ECO:0000313" key="3">
    <source>
        <dbReference type="Proteomes" id="UP000228510"/>
    </source>
</evidence>